<dbReference type="EMBL" id="BAABKQ010000001">
    <property type="protein sequence ID" value="GAA4819189.1"/>
    <property type="molecule type" value="Genomic_DNA"/>
</dbReference>
<gene>
    <name evidence="2" type="ORF">GCM10023353_28460</name>
</gene>
<comment type="caution">
    <text evidence="2">The sequence shown here is derived from an EMBL/GenBank/DDBJ whole genome shotgun (WGS) entry which is preliminary data.</text>
</comment>
<reference evidence="3" key="1">
    <citation type="journal article" date="2019" name="Int. J. Syst. Evol. Microbiol.">
        <title>The Global Catalogue of Microorganisms (GCM) 10K type strain sequencing project: providing services to taxonomists for standard genome sequencing and annotation.</title>
        <authorList>
            <consortium name="The Broad Institute Genomics Platform"/>
            <consortium name="The Broad Institute Genome Sequencing Center for Infectious Disease"/>
            <person name="Wu L."/>
            <person name="Ma J."/>
        </authorList>
    </citation>
    <scope>NUCLEOTIDE SEQUENCE [LARGE SCALE GENOMIC DNA]</scope>
    <source>
        <strain evidence="3">JCM 18542</strain>
    </source>
</reference>
<feature type="region of interest" description="Disordered" evidence="1">
    <location>
        <begin position="63"/>
        <end position="82"/>
    </location>
</feature>
<accession>A0ABP9CUV5</accession>
<evidence type="ECO:0000313" key="2">
    <source>
        <dbReference type="EMBL" id="GAA4819189.1"/>
    </source>
</evidence>
<keyword evidence="3" id="KW-1185">Reference proteome</keyword>
<name>A0ABP9CUV5_9ACTN</name>
<organism evidence="2 3">
    <name type="scientific">Tomitella cavernea</name>
    <dbReference type="NCBI Taxonomy" id="1387982"/>
    <lineage>
        <taxon>Bacteria</taxon>
        <taxon>Bacillati</taxon>
        <taxon>Actinomycetota</taxon>
        <taxon>Actinomycetes</taxon>
        <taxon>Mycobacteriales</taxon>
        <taxon>Tomitella</taxon>
    </lineage>
</organism>
<feature type="compositionally biased region" description="Basic and acidic residues" evidence="1">
    <location>
        <begin position="71"/>
        <end position="82"/>
    </location>
</feature>
<evidence type="ECO:0000256" key="1">
    <source>
        <dbReference type="SAM" id="MobiDB-lite"/>
    </source>
</evidence>
<protein>
    <submittedName>
        <fullName evidence="2">Uncharacterized protein</fullName>
    </submittedName>
</protein>
<proteinExistence type="predicted"/>
<dbReference type="Proteomes" id="UP001500839">
    <property type="component" value="Unassembled WGS sequence"/>
</dbReference>
<evidence type="ECO:0000313" key="3">
    <source>
        <dbReference type="Proteomes" id="UP001500839"/>
    </source>
</evidence>
<sequence>MLEPAGEAERVMDLWAHIDDPAHVERFNDFTDWFEWTQDIAGPFYLWIVEHLFVRNELVTGTLTVGGPGRGQEEGERPRRAR</sequence>
<dbReference type="RefSeq" id="WP_242474500.1">
    <property type="nucleotide sequence ID" value="NZ_BAABKQ010000001.1"/>
</dbReference>